<gene>
    <name evidence="2" type="ORF">C8F04DRAFT_1190512</name>
</gene>
<protein>
    <submittedName>
        <fullName evidence="2">Uncharacterized protein</fullName>
    </submittedName>
</protein>
<accession>A0AAD6SEE6</accession>
<name>A0AAD6SEE6_9AGAR</name>
<evidence type="ECO:0000313" key="3">
    <source>
        <dbReference type="Proteomes" id="UP001218188"/>
    </source>
</evidence>
<organism evidence="2 3">
    <name type="scientific">Mycena alexandri</name>
    <dbReference type="NCBI Taxonomy" id="1745969"/>
    <lineage>
        <taxon>Eukaryota</taxon>
        <taxon>Fungi</taxon>
        <taxon>Dikarya</taxon>
        <taxon>Basidiomycota</taxon>
        <taxon>Agaricomycotina</taxon>
        <taxon>Agaricomycetes</taxon>
        <taxon>Agaricomycetidae</taxon>
        <taxon>Agaricales</taxon>
        <taxon>Marasmiineae</taxon>
        <taxon>Mycenaceae</taxon>
        <taxon>Mycena</taxon>
    </lineage>
</organism>
<feature type="region of interest" description="Disordered" evidence="1">
    <location>
        <begin position="1"/>
        <end position="49"/>
    </location>
</feature>
<feature type="compositionally biased region" description="Basic and acidic residues" evidence="1">
    <location>
        <begin position="29"/>
        <end position="49"/>
    </location>
</feature>
<evidence type="ECO:0000313" key="2">
    <source>
        <dbReference type="EMBL" id="KAJ7026449.1"/>
    </source>
</evidence>
<proteinExistence type="predicted"/>
<comment type="caution">
    <text evidence="2">The sequence shown here is derived from an EMBL/GenBank/DDBJ whole genome shotgun (WGS) entry which is preliminary data.</text>
</comment>
<keyword evidence="3" id="KW-1185">Reference proteome</keyword>
<reference evidence="2" key="1">
    <citation type="submission" date="2023-03" db="EMBL/GenBank/DDBJ databases">
        <title>Massive genome expansion in bonnet fungi (Mycena s.s.) driven by repeated elements and novel gene families across ecological guilds.</title>
        <authorList>
            <consortium name="Lawrence Berkeley National Laboratory"/>
            <person name="Harder C.B."/>
            <person name="Miyauchi S."/>
            <person name="Viragh M."/>
            <person name="Kuo A."/>
            <person name="Thoen E."/>
            <person name="Andreopoulos B."/>
            <person name="Lu D."/>
            <person name="Skrede I."/>
            <person name="Drula E."/>
            <person name="Henrissat B."/>
            <person name="Morin E."/>
            <person name="Kohler A."/>
            <person name="Barry K."/>
            <person name="LaButti K."/>
            <person name="Morin E."/>
            <person name="Salamov A."/>
            <person name="Lipzen A."/>
            <person name="Mereny Z."/>
            <person name="Hegedus B."/>
            <person name="Baldrian P."/>
            <person name="Stursova M."/>
            <person name="Weitz H."/>
            <person name="Taylor A."/>
            <person name="Grigoriev I.V."/>
            <person name="Nagy L.G."/>
            <person name="Martin F."/>
            <person name="Kauserud H."/>
        </authorList>
    </citation>
    <scope>NUCLEOTIDE SEQUENCE</scope>
    <source>
        <strain evidence="2">CBHHK200</strain>
    </source>
</reference>
<sequence length="432" mass="48092">MRPQTARGSIASRAEANRGVECGTADTSTQRKDINKTRLGREEKGGEAKGIERAGYRDRRRNWDRLAPRVEHVRSVVVGGVGAGGVQHVRVHRAAAVCQWHRAAVTRFESRQDEWHECFVFSAGFPPQTRRRLYITTLHFSPLKLRVSVPGAFLLDCLGSCRNTRRFTREYLTFLPLVSNRRSSSRPAARRTYFLQLQRLLRAPSWKLDVFIHSARDTCGATRLSFRAPPAHDTNGPSNFCTCVRGELLVPANVIDCPSRAKFKATERSSLALALSFHASQFGDSKLGNRHWPNTPAAWAIGLLSKADKLEADRRAPEILEKRSVLRRISATSPCFKFTYRSTSKDGGSEIGERQKIIGRVPGAWVRQGGALPLESVVRGLMAVRPYETVLTLGIPIGLPSSNTRDRADAVDPLESCKSYLSLHKQSKAPTI</sequence>
<dbReference type="Proteomes" id="UP001218188">
    <property type="component" value="Unassembled WGS sequence"/>
</dbReference>
<dbReference type="EMBL" id="JARJCM010000138">
    <property type="protein sequence ID" value="KAJ7026449.1"/>
    <property type="molecule type" value="Genomic_DNA"/>
</dbReference>
<dbReference type="AlphaFoldDB" id="A0AAD6SEE6"/>
<evidence type="ECO:0000256" key="1">
    <source>
        <dbReference type="SAM" id="MobiDB-lite"/>
    </source>
</evidence>